<dbReference type="Gene3D" id="3.40.50.150">
    <property type="entry name" value="Vaccinia Virus protein VP39"/>
    <property type="match status" value="1"/>
</dbReference>
<dbReference type="KEGG" id="sku:Sulku_1637"/>
<dbReference type="Pfam" id="PF13649">
    <property type="entry name" value="Methyltransf_25"/>
    <property type="match status" value="1"/>
</dbReference>
<dbReference type="RefSeq" id="WP_013460495.1">
    <property type="nucleotide sequence ID" value="NC_014762.1"/>
</dbReference>
<protein>
    <submittedName>
        <fullName evidence="3">Methyltransferase type 12</fullName>
    </submittedName>
</protein>
<dbReference type="Proteomes" id="UP000008721">
    <property type="component" value="Chromosome"/>
</dbReference>
<dbReference type="eggNOG" id="COG2230">
    <property type="taxonomic scope" value="Bacteria"/>
</dbReference>
<accession>E4U0I1</accession>
<name>E4U0I1_SULKY</name>
<sequence>MKSDILNHFDTIAEVFNRIWYFSEEYKNFVIRHIHHDLALTSDDTLVDIGGGTGTFTRRLKDESGAIKAYCVEPSRPMCDEAEKLENITALCMDAHTFMSTEIPFSKLLLKEVIHHIDNRERFWQRVYYQLPDRGKLLIITRPQHTAFPLFTSAKAAFARNQPPYELFESQLKACGFDVISAKRSHTFTLPKEHWHEMLRHRFMSDLGIFSDEEIEEGINEIDGIYSEETIDIIDNLIFITATKQNGKPV</sequence>
<dbReference type="InterPro" id="IPR041698">
    <property type="entry name" value="Methyltransf_25"/>
</dbReference>
<dbReference type="SUPFAM" id="SSF53335">
    <property type="entry name" value="S-adenosyl-L-methionine-dependent methyltransferases"/>
    <property type="match status" value="1"/>
</dbReference>
<dbReference type="CDD" id="cd02440">
    <property type="entry name" value="AdoMet_MTases"/>
    <property type="match status" value="1"/>
</dbReference>
<dbReference type="AlphaFoldDB" id="E4U0I1"/>
<dbReference type="GO" id="GO:0008168">
    <property type="term" value="F:methyltransferase activity"/>
    <property type="evidence" value="ECO:0007669"/>
    <property type="project" value="UniProtKB-KW"/>
</dbReference>
<dbReference type="HOGENOM" id="CLU_094227_0_0_7"/>
<keyword evidence="3" id="KW-0489">Methyltransferase</keyword>
<evidence type="ECO:0000313" key="3">
    <source>
        <dbReference type="EMBL" id="ADR34298.1"/>
    </source>
</evidence>
<keyword evidence="4" id="KW-1185">Reference proteome</keyword>
<dbReference type="EMBL" id="CP002355">
    <property type="protein sequence ID" value="ADR34298.1"/>
    <property type="molecule type" value="Genomic_DNA"/>
</dbReference>
<gene>
    <name evidence="3" type="ordered locus">Sulku_1637</name>
</gene>
<dbReference type="PANTHER" id="PTHR43861:SF6">
    <property type="entry name" value="METHYLTRANSFERASE TYPE 11"/>
    <property type="match status" value="1"/>
</dbReference>
<proteinExistence type="predicted"/>
<reference evidence="3 4" key="1">
    <citation type="journal article" date="2012" name="Stand. Genomic Sci.">
        <title>Complete genome sequence of the sulfur compounds oxidizing chemolithoautotroph Sulfuricurvum kujiense type strain (YK-1(T)).</title>
        <authorList>
            <person name="Han C."/>
            <person name="Kotsyurbenko O."/>
            <person name="Chertkov O."/>
            <person name="Held B."/>
            <person name="Lapidus A."/>
            <person name="Nolan M."/>
            <person name="Lucas S."/>
            <person name="Hammon N."/>
            <person name="Deshpande S."/>
            <person name="Cheng J.F."/>
            <person name="Tapia R."/>
            <person name="Goodwin L.A."/>
            <person name="Pitluck S."/>
            <person name="Liolios K."/>
            <person name="Pagani I."/>
            <person name="Ivanova N."/>
            <person name="Mavromatis K."/>
            <person name="Mikhailova N."/>
            <person name="Pati A."/>
            <person name="Chen A."/>
            <person name="Palaniappan K."/>
            <person name="Land M."/>
            <person name="Hauser L."/>
            <person name="Chang Y.J."/>
            <person name="Jeffries C.D."/>
            <person name="Brambilla E.M."/>
            <person name="Rohde M."/>
            <person name="Spring S."/>
            <person name="Sikorski J."/>
            <person name="Goker M."/>
            <person name="Woyke T."/>
            <person name="Bristow J."/>
            <person name="Eisen J.A."/>
            <person name="Markowitz V."/>
            <person name="Hugenholtz P."/>
            <person name="Kyrpides N.C."/>
            <person name="Klenk H.P."/>
            <person name="Detter J.C."/>
        </authorList>
    </citation>
    <scope>NUCLEOTIDE SEQUENCE [LARGE SCALE GENOMIC DNA]</scope>
    <source>
        <strain evidence="4">ATCC BAA-921 / DSM 16994 / JCM 11577 / YK-1</strain>
    </source>
</reference>
<organism evidence="3 4">
    <name type="scientific">Sulfuricurvum kujiense (strain ATCC BAA-921 / DSM 16994 / JCM 11577 / YK-1)</name>
    <dbReference type="NCBI Taxonomy" id="709032"/>
    <lineage>
        <taxon>Bacteria</taxon>
        <taxon>Pseudomonadati</taxon>
        <taxon>Campylobacterota</taxon>
        <taxon>Epsilonproteobacteria</taxon>
        <taxon>Campylobacterales</taxon>
        <taxon>Sulfurimonadaceae</taxon>
        <taxon>Sulfuricurvum</taxon>
    </lineage>
</organism>
<dbReference type="GO" id="GO:0032259">
    <property type="term" value="P:methylation"/>
    <property type="evidence" value="ECO:0007669"/>
    <property type="project" value="UniProtKB-KW"/>
</dbReference>
<evidence type="ECO:0000259" key="2">
    <source>
        <dbReference type="Pfam" id="PF13649"/>
    </source>
</evidence>
<dbReference type="InterPro" id="IPR029063">
    <property type="entry name" value="SAM-dependent_MTases_sf"/>
</dbReference>
<keyword evidence="1" id="KW-0808">Transferase</keyword>
<feature type="domain" description="Methyltransferase" evidence="2">
    <location>
        <begin position="47"/>
        <end position="131"/>
    </location>
</feature>
<dbReference type="STRING" id="709032.Sulku_1637"/>
<dbReference type="PANTHER" id="PTHR43861">
    <property type="entry name" value="TRANS-ACONITATE 2-METHYLTRANSFERASE-RELATED"/>
    <property type="match status" value="1"/>
</dbReference>
<evidence type="ECO:0000256" key="1">
    <source>
        <dbReference type="ARBA" id="ARBA00022679"/>
    </source>
</evidence>
<evidence type="ECO:0000313" key="4">
    <source>
        <dbReference type="Proteomes" id="UP000008721"/>
    </source>
</evidence>